<evidence type="ECO:0000259" key="1">
    <source>
        <dbReference type="Pfam" id="PF00535"/>
    </source>
</evidence>
<dbReference type="CDD" id="cd00761">
    <property type="entry name" value="Glyco_tranf_GTA_type"/>
    <property type="match status" value="1"/>
</dbReference>
<dbReference type="InterPro" id="IPR050834">
    <property type="entry name" value="Glycosyltransf_2"/>
</dbReference>
<organism evidence="2 3">
    <name type="scientific">Pseudodesulfovibrio aespoeensis (strain ATCC 700646 / DSM 10631 / Aspo-2)</name>
    <name type="common">Desulfovibrio aespoeensis</name>
    <dbReference type="NCBI Taxonomy" id="643562"/>
    <lineage>
        <taxon>Bacteria</taxon>
        <taxon>Pseudomonadati</taxon>
        <taxon>Thermodesulfobacteriota</taxon>
        <taxon>Desulfovibrionia</taxon>
        <taxon>Desulfovibrionales</taxon>
        <taxon>Desulfovibrionaceae</taxon>
    </lineage>
</organism>
<accession>E6VQV2</accession>
<dbReference type="SUPFAM" id="SSF53448">
    <property type="entry name" value="Nucleotide-diphospho-sugar transferases"/>
    <property type="match status" value="1"/>
</dbReference>
<name>E6VQV2_PSEA9</name>
<keyword evidence="2" id="KW-0808">Transferase</keyword>
<dbReference type="HOGENOM" id="CLU_025996_0_0_7"/>
<dbReference type="AlphaFoldDB" id="E6VQV2"/>
<feature type="domain" description="Glycosyltransferase 2-like" evidence="1">
    <location>
        <begin position="13"/>
        <end position="167"/>
    </location>
</feature>
<dbReference type="InterPro" id="IPR029044">
    <property type="entry name" value="Nucleotide-diphossugar_trans"/>
</dbReference>
<dbReference type="eggNOG" id="COG1216">
    <property type="taxonomic scope" value="Bacteria"/>
</dbReference>
<gene>
    <name evidence="2" type="ordered locus">Daes_1923</name>
</gene>
<dbReference type="Pfam" id="PF00535">
    <property type="entry name" value="Glycos_transf_2"/>
    <property type="match status" value="1"/>
</dbReference>
<dbReference type="EMBL" id="CP002431">
    <property type="protein sequence ID" value="ADU62932.1"/>
    <property type="molecule type" value="Genomic_DNA"/>
</dbReference>
<keyword evidence="3" id="KW-1185">Reference proteome</keyword>
<dbReference type="Proteomes" id="UP000002191">
    <property type="component" value="Chromosome"/>
</dbReference>
<dbReference type="PANTHER" id="PTHR43685:SF2">
    <property type="entry name" value="GLYCOSYLTRANSFERASE 2-LIKE DOMAIN-CONTAINING PROTEIN"/>
    <property type="match status" value="1"/>
</dbReference>
<dbReference type="GO" id="GO:0016740">
    <property type="term" value="F:transferase activity"/>
    <property type="evidence" value="ECO:0007669"/>
    <property type="project" value="UniProtKB-KW"/>
</dbReference>
<protein>
    <submittedName>
        <fullName evidence="2">Glycosyl transferase family 2</fullName>
    </submittedName>
</protein>
<dbReference type="PANTHER" id="PTHR43685">
    <property type="entry name" value="GLYCOSYLTRANSFERASE"/>
    <property type="match status" value="1"/>
</dbReference>
<dbReference type="KEGG" id="das:Daes_1923"/>
<dbReference type="STRING" id="643562.Daes_1923"/>
<dbReference type="Gene3D" id="3.90.550.10">
    <property type="entry name" value="Spore Coat Polysaccharide Biosynthesis Protein SpsA, Chain A"/>
    <property type="match status" value="1"/>
</dbReference>
<sequence>MQGLTFMDDTFVSIILPTYNRAGFLPTALDSVFAQTWPLWELVVIDDGSTDGTEAVLDQYDDPRMVRLRQENRGVSAARNTGIRASSGAMIALLDSDDQWLPDKLERQLAYMRRHGYDICQTDEIWIRNGRRVNQKNKYAKPEGWFFEESLKMCLISPSCAMFTRRAWADIGPFDEAMPSCEDYDMWLRACLRYPVGLVAEPLTVKHGGRPDQLSNCVPCADEHRIRALLKILQGGGLDARQRAAALDELERKVAIYTQGCEKRGRTEDAQRVWNLFCMAREGKEVPLNS</sequence>
<evidence type="ECO:0000313" key="2">
    <source>
        <dbReference type="EMBL" id="ADU62932.1"/>
    </source>
</evidence>
<proteinExistence type="predicted"/>
<dbReference type="InterPro" id="IPR001173">
    <property type="entry name" value="Glyco_trans_2-like"/>
</dbReference>
<evidence type="ECO:0000313" key="3">
    <source>
        <dbReference type="Proteomes" id="UP000002191"/>
    </source>
</evidence>
<reference evidence="2 3" key="2">
    <citation type="journal article" date="2014" name="Genome Announc.">
        <title>Complete Genome Sequence of the Subsurface, Mesophilic Sulfate-Reducing Bacterium Desulfovibrio aespoeensis Aspo-2.</title>
        <authorList>
            <person name="Pedersen K."/>
            <person name="Bengtsson A."/>
            <person name="Edlund J."/>
            <person name="Rabe L."/>
            <person name="Hazen T."/>
            <person name="Chakraborty R."/>
            <person name="Goodwin L."/>
            <person name="Shapiro N."/>
        </authorList>
    </citation>
    <scope>NUCLEOTIDE SEQUENCE [LARGE SCALE GENOMIC DNA]</scope>
    <source>
        <strain evidence="3">ATCC 700646 / DSM 10631 / Aspo-2</strain>
    </source>
</reference>
<reference evidence="3" key="1">
    <citation type="submission" date="2010-12" db="EMBL/GenBank/DDBJ databases">
        <title>Complete sequence of Desulfovibrio aespoeensis Aspo-2.</title>
        <authorList>
            <consortium name="US DOE Joint Genome Institute"/>
            <person name="Lucas S."/>
            <person name="Copeland A."/>
            <person name="Lapidus A."/>
            <person name="Cheng J.-F."/>
            <person name="Goodwin L."/>
            <person name="Pitluck S."/>
            <person name="Chertkov O."/>
            <person name="Misra M."/>
            <person name="Detter J.C."/>
            <person name="Han C."/>
            <person name="Tapia R."/>
            <person name="Land M."/>
            <person name="Hauser L."/>
            <person name="Kyrpides N."/>
            <person name="Ivanova N."/>
            <person name="Ovchinnikova G."/>
            <person name="Pedersen K."/>
            <person name="Jagevall S."/>
            <person name="Hazen T."/>
            <person name="Woyke T."/>
        </authorList>
    </citation>
    <scope>NUCLEOTIDE SEQUENCE [LARGE SCALE GENOMIC DNA]</scope>
    <source>
        <strain evidence="3">ATCC 700646 / DSM 10631 / Aspo-2</strain>
    </source>
</reference>